<keyword evidence="16 23" id="KW-1133">Transmembrane helix</keyword>
<dbReference type="PROSITE" id="PS50109">
    <property type="entry name" value="HIS_KIN"/>
    <property type="match status" value="1"/>
</dbReference>
<evidence type="ECO:0000256" key="20">
    <source>
        <dbReference type="ARBA" id="ARBA00023211"/>
    </source>
</evidence>
<comment type="cofactor">
    <cofactor evidence="3">
        <name>Mg(2+)</name>
        <dbReference type="ChEBI" id="CHEBI:18420"/>
    </cofactor>
</comment>
<dbReference type="InterPro" id="IPR003660">
    <property type="entry name" value="HAMP_dom"/>
</dbReference>
<evidence type="ECO:0000256" key="16">
    <source>
        <dbReference type="ARBA" id="ARBA00022989"/>
    </source>
</evidence>
<dbReference type="InterPro" id="IPR003661">
    <property type="entry name" value="HisK_dim/P_dom"/>
</dbReference>
<evidence type="ECO:0000256" key="17">
    <source>
        <dbReference type="ARBA" id="ARBA00023012"/>
    </source>
</evidence>
<organism evidence="26 27">
    <name type="scientific">Quadrisphaera setariae</name>
    <dbReference type="NCBI Taxonomy" id="2593304"/>
    <lineage>
        <taxon>Bacteria</taxon>
        <taxon>Bacillati</taxon>
        <taxon>Actinomycetota</taxon>
        <taxon>Actinomycetes</taxon>
        <taxon>Kineosporiales</taxon>
        <taxon>Kineosporiaceae</taxon>
        <taxon>Quadrisphaera</taxon>
    </lineage>
</organism>
<evidence type="ECO:0000256" key="22">
    <source>
        <dbReference type="ARBA" id="ARBA00041776"/>
    </source>
</evidence>
<protein>
    <recommendedName>
        <fullName evidence="21">Signal transduction histidine-protein kinase/phosphatase MprB</fullName>
        <ecNumber evidence="5">2.7.13.3</ecNumber>
    </recommendedName>
    <alternativeName>
        <fullName evidence="22">Mycobacterial persistence regulator B</fullName>
    </alternativeName>
</protein>
<evidence type="ECO:0000256" key="12">
    <source>
        <dbReference type="ARBA" id="ARBA00022801"/>
    </source>
</evidence>
<evidence type="ECO:0000256" key="21">
    <source>
        <dbReference type="ARBA" id="ARBA00040454"/>
    </source>
</evidence>
<evidence type="ECO:0000259" key="24">
    <source>
        <dbReference type="PROSITE" id="PS50109"/>
    </source>
</evidence>
<dbReference type="InterPro" id="IPR003594">
    <property type="entry name" value="HATPase_dom"/>
</dbReference>
<feature type="transmembrane region" description="Helical" evidence="23">
    <location>
        <begin position="149"/>
        <end position="168"/>
    </location>
</feature>
<evidence type="ECO:0000256" key="9">
    <source>
        <dbReference type="ARBA" id="ARBA00022692"/>
    </source>
</evidence>
<keyword evidence="27" id="KW-1185">Reference proteome</keyword>
<evidence type="ECO:0000313" key="27">
    <source>
        <dbReference type="Proteomes" id="UP000321234"/>
    </source>
</evidence>
<dbReference type="InterPro" id="IPR004358">
    <property type="entry name" value="Sig_transdc_His_kin-like_C"/>
</dbReference>
<keyword evidence="15" id="KW-0904">Protein phosphatase</keyword>
<dbReference type="SUPFAM" id="SSF47384">
    <property type="entry name" value="Homodimeric domain of signal transducing histidine kinase"/>
    <property type="match status" value="1"/>
</dbReference>
<name>A0A5C8ZJF0_9ACTN</name>
<evidence type="ECO:0000256" key="7">
    <source>
        <dbReference type="ARBA" id="ARBA00022553"/>
    </source>
</evidence>
<evidence type="ECO:0000256" key="18">
    <source>
        <dbReference type="ARBA" id="ARBA00023016"/>
    </source>
</evidence>
<keyword evidence="6" id="KW-1003">Cell membrane</keyword>
<keyword evidence="20" id="KW-0464">Manganese</keyword>
<evidence type="ECO:0000256" key="14">
    <source>
        <dbReference type="ARBA" id="ARBA00022842"/>
    </source>
</evidence>
<evidence type="ECO:0000256" key="2">
    <source>
        <dbReference type="ARBA" id="ARBA00001936"/>
    </source>
</evidence>
<dbReference type="Gene3D" id="1.10.287.130">
    <property type="match status" value="1"/>
</dbReference>
<dbReference type="PANTHER" id="PTHR44936:SF9">
    <property type="entry name" value="SENSOR PROTEIN CREC"/>
    <property type="match status" value="1"/>
</dbReference>
<evidence type="ECO:0000256" key="10">
    <source>
        <dbReference type="ARBA" id="ARBA00022741"/>
    </source>
</evidence>
<evidence type="ECO:0000259" key="25">
    <source>
        <dbReference type="PROSITE" id="PS50885"/>
    </source>
</evidence>
<dbReference type="SMART" id="SM00387">
    <property type="entry name" value="HATPase_c"/>
    <property type="match status" value="1"/>
</dbReference>
<dbReference type="InterPro" id="IPR005467">
    <property type="entry name" value="His_kinase_dom"/>
</dbReference>
<reference evidence="26 27" key="1">
    <citation type="submission" date="2019-07" db="EMBL/GenBank/DDBJ databases">
        <title>Quadrisphaera sp. strain DD2A genome sequencing and assembly.</title>
        <authorList>
            <person name="Kim I."/>
        </authorList>
    </citation>
    <scope>NUCLEOTIDE SEQUENCE [LARGE SCALE GENOMIC DNA]</scope>
    <source>
        <strain evidence="26 27">DD2A</strain>
    </source>
</reference>
<evidence type="ECO:0000256" key="11">
    <source>
        <dbReference type="ARBA" id="ARBA00022777"/>
    </source>
</evidence>
<dbReference type="SMART" id="SM00388">
    <property type="entry name" value="HisKA"/>
    <property type="match status" value="1"/>
</dbReference>
<keyword evidence="10" id="KW-0547">Nucleotide-binding</keyword>
<dbReference type="InterPro" id="IPR036890">
    <property type="entry name" value="HATPase_C_sf"/>
</dbReference>
<feature type="domain" description="HAMP" evidence="25">
    <location>
        <begin position="173"/>
        <end position="226"/>
    </location>
</feature>
<dbReference type="EC" id="2.7.13.3" evidence="5"/>
<evidence type="ECO:0000256" key="23">
    <source>
        <dbReference type="SAM" id="Phobius"/>
    </source>
</evidence>
<keyword evidence="19" id="KW-0843">Virulence</keyword>
<evidence type="ECO:0000256" key="13">
    <source>
        <dbReference type="ARBA" id="ARBA00022840"/>
    </source>
</evidence>
<dbReference type="GO" id="GO:0005886">
    <property type="term" value="C:plasma membrane"/>
    <property type="evidence" value="ECO:0007669"/>
    <property type="project" value="UniProtKB-SubCell"/>
</dbReference>
<dbReference type="GO" id="GO:0000155">
    <property type="term" value="F:phosphorelay sensor kinase activity"/>
    <property type="evidence" value="ECO:0007669"/>
    <property type="project" value="InterPro"/>
</dbReference>
<dbReference type="Pfam" id="PF00512">
    <property type="entry name" value="HisKA"/>
    <property type="match status" value="1"/>
</dbReference>
<dbReference type="AlphaFoldDB" id="A0A5C8ZJF0"/>
<feature type="domain" description="Histidine kinase" evidence="24">
    <location>
        <begin position="234"/>
        <end position="450"/>
    </location>
</feature>
<dbReference type="EMBL" id="VKAC01000003">
    <property type="protein sequence ID" value="TXR56980.1"/>
    <property type="molecule type" value="Genomic_DNA"/>
</dbReference>
<dbReference type="Pfam" id="PF02518">
    <property type="entry name" value="HATPase_c"/>
    <property type="match status" value="1"/>
</dbReference>
<dbReference type="GO" id="GO:0005524">
    <property type="term" value="F:ATP binding"/>
    <property type="evidence" value="ECO:0007669"/>
    <property type="project" value="UniProtKB-KW"/>
</dbReference>
<gene>
    <name evidence="26" type="ORF">FMM08_05640</name>
</gene>
<dbReference type="PROSITE" id="PS50885">
    <property type="entry name" value="HAMP"/>
    <property type="match status" value="1"/>
</dbReference>
<evidence type="ECO:0000313" key="26">
    <source>
        <dbReference type="EMBL" id="TXR56980.1"/>
    </source>
</evidence>
<evidence type="ECO:0000256" key="6">
    <source>
        <dbReference type="ARBA" id="ARBA00022475"/>
    </source>
</evidence>
<evidence type="ECO:0000256" key="1">
    <source>
        <dbReference type="ARBA" id="ARBA00000085"/>
    </source>
</evidence>
<evidence type="ECO:0000256" key="19">
    <source>
        <dbReference type="ARBA" id="ARBA00023026"/>
    </source>
</evidence>
<dbReference type="RefSeq" id="WP_147925401.1">
    <property type="nucleotide sequence ID" value="NZ_VKAC01000003.1"/>
</dbReference>
<sequence>MTAGWVLALGVGGNLLVAASLSRAADDSLLARAEAASSAVQIGPDGLLSVIGPDDDRALVTGTWVVDAGGVVVKAPWGAGEEATDGAAALARDALAGRGTGAEGSLAGTVDLDDPVRLVALPVQRDGDAVGAVVTSASLNPYARLRDTAVVASAVLGLGLLVVVHLVLRAALGRALAPVAQMSAQVELWSTDDPEQRLGQEHRPTELAELSGTLDGLLARIAAVLRHERLLTAELSHELRTPLAQLQAELDWLRADERTADQREESLAVLDASAARMRGVIDALLASARTSAATAGRCDVASALRAAVEEVTGGPVARADRPPEDDDVAVSVEVPAGLVAGVETAVLERAVAPLVANAVRHARHRVVVSARRDGQDVVVGVHDDGEGIPAAVVGRVLEPGFRADPSDGHPGAGLGLALAQRLASGAGGAVVPHPAGPDGGGAVDLVLPGS</sequence>
<keyword evidence="8" id="KW-0808">Transferase</keyword>
<evidence type="ECO:0000256" key="8">
    <source>
        <dbReference type="ARBA" id="ARBA00022679"/>
    </source>
</evidence>
<evidence type="ECO:0000256" key="5">
    <source>
        <dbReference type="ARBA" id="ARBA00012438"/>
    </source>
</evidence>
<dbReference type="PRINTS" id="PR00344">
    <property type="entry name" value="BCTRLSENSOR"/>
</dbReference>
<dbReference type="InterPro" id="IPR036097">
    <property type="entry name" value="HisK_dim/P_sf"/>
</dbReference>
<accession>A0A5C8ZJF0</accession>
<comment type="caution">
    <text evidence="26">The sequence shown here is derived from an EMBL/GenBank/DDBJ whole genome shotgun (WGS) entry which is preliminary data.</text>
</comment>
<keyword evidence="18" id="KW-0346">Stress response</keyword>
<keyword evidence="11 26" id="KW-0418">Kinase</keyword>
<keyword evidence="7" id="KW-0597">Phosphoprotein</keyword>
<dbReference type="InterPro" id="IPR050980">
    <property type="entry name" value="2C_sensor_his_kinase"/>
</dbReference>
<dbReference type="OrthoDB" id="3849995at2"/>
<evidence type="ECO:0000256" key="15">
    <source>
        <dbReference type="ARBA" id="ARBA00022912"/>
    </source>
</evidence>
<keyword evidence="23" id="KW-0472">Membrane</keyword>
<comment type="cofactor">
    <cofactor evidence="2">
        <name>Mn(2+)</name>
        <dbReference type="ChEBI" id="CHEBI:29035"/>
    </cofactor>
</comment>
<comment type="subcellular location">
    <subcellularLocation>
        <location evidence="4">Cell membrane</location>
        <topology evidence="4">Multi-pass membrane protein</topology>
    </subcellularLocation>
</comment>
<dbReference type="SUPFAM" id="SSF55874">
    <property type="entry name" value="ATPase domain of HSP90 chaperone/DNA topoisomerase II/histidine kinase"/>
    <property type="match status" value="1"/>
</dbReference>
<proteinExistence type="predicted"/>
<dbReference type="PANTHER" id="PTHR44936">
    <property type="entry name" value="SENSOR PROTEIN CREC"/>
    <property type="match status" value="1"/>
</dbReference>
<dbReference type="CDD" id="cd00082">
    <property type="entry name" value="HisKA"/>
    <property type="match status" value="1"/>
</dbReference>
<keyword evidence="13" id="KW-0067">ATP-binding</keyword>
<dbReference type="Gene3D" id="3.30.565.10">
    <property type="entry name" value="Histidine kinase-like ATPase, C-terminal domain"/>
    <property type="match status" value="1"/>
</dbReference>
<dbReference type="GO" id="GO:0004721">
    <property type="term" value="F:phosphoprotein phosphatase activity"/>
    <property type="evidence" value="ECO:0007669"/>
    <property type="project" value="UniProtKB-KW"/>
</dbReference>
<keyword evidence="17" id="KW-0902">Two-component regulatory system</keyword>
<evidence type="ECO:0000256" key="4">
    <source>
        <dbReference type="ARBA" id="ARBA00004651"/>
    </source>
</evidence>
<comment type="catalytic activity">
    <reaction evidence="1">
        <text>ATP + protein L-histidine = ADP + protein N-phospho-L-histidine.</text>
        <dbReference type="EC" id="2.7.13.3"/>
    </reaction>
</comment>
<dbReference type="Proteomes" id="UP000321234">
    <property type="component" value="Unassembled WGS sequence"/>
</dbReference>
<keyword evidence="9 23" id="KW-0812">Transmembrane</keyword>
<evidence type="ECO:0000256" key="3">
    <source>
        <dbReference type="ARBA" id="ARBA00001946"/>
    </source>
</evidence>
<dbReference type="CDD" id="cd00075">
    <property type="entry name" value="HATPase"/>
    <property type="match status" value="1"/>
</dbReference>
<keyword evidence="14" id="KW-0460">Magnesium</keyword>
<keyword evidence="12" id="KW-0378">Hydrolase</keyword>